<organism evidence="3 4">
    <name type="scientific">Spongiactinospora rosea</name>
    <dbReference type="NCBI Taxonomy" id="2248750"/>
    <lineage>
        <taxon>Bacteria</taxon>
        <taxon>Bacillati</taxon>
        <taxon>Actinomycetota</taxon>
        <taxon>Actinomycetes</taxon>
        <taxon>Streptosporangiales</taxon>
        <taxon>Streptosporangiaceae</taxon>
        <taxon>Spongiactinospora</taxon>
    </lineage>
</organism>
<accession>A0A366LKA4</accession>
<dbReference type="InterPro" id="IPR027798">
    <property type="entry name" value="Ub_Mut7C"/>
</dbReference>
<dbReference type="EMBL" id="QMEY01000034">
    <property type="protein sequence ID" value="RBQ14355.1"/>
    <property type="molecule type" value="Genomic_DNA"/>
</dbReference>
<dbReference type="Proteomes" id="UP000253303">
    <property type="component" value="Unassembled WGS sequence"/>
</dbReference>
<protein>
    <recommendedName>
        <fullName evidence="5">Mut7-C ubiquitin/RNAse domain-containing protein</fullName>
    </recommendedName>
</protein>
<dbReference type="OrthoDB" id="9797655at2"/>
<keyword evidence="4" id="KW-1185">Reference proteome</keyword>
<evidence type="ECO:0008006" key="5">
    <source>
        <dbReference type="Google" id="ProtNLM"/>
    </source>
</evidence>
<comment type="caution">
    <text evidence="3">The sequence shown here is derived from an EMBL/GenBank/DDBJ whole genome shotgun (WGS) entry which is preliminary data.</text>
</comment>
<feature type="domain" description="Ubiquitin Mut7-C" evidence="2">
    <location>
        <begin position="2"/>
        <end position="78"/>
    </location>
</feature>
<evidence type="ECO:0000313" key="4">
    <source>
        <dbReference type="Proteomes" id="UP000253303"/>
    </source>
</evidence>
<evidence type="ECO:0000313" key="3">
    <source>
        <dbReference type="EMBL" id="RBQ14355.1"/>
    </source>
</evidence>
<evidence type="ECO:0000259" key="2">
    <source>
        <dbReference type="Pfam" id="PF14451"/>
    </source>
</evidence>
<reference evidence="3 4" key="1">
    <citation type="submission" date="2018-06" db="EMBL/GenBank/DDBJ databases">
        <title>Sphaerisporangium craniellae sp. nov., isolated from a marine sponge in the South China Sea.</title>
        <authorList>
            <person name="Li L."/>
        </authorList>
    </citation>
    <scope>NUCLEOTIDE SEQUENCE [LARGE SCALE GENOMIC DNA]</scope>
    <source>
        <strain evidence="3 4">LHW63015</strain>
    </source>
</reference>
<sequence>MVALRFDEELRVFLAAGRRGGDVSVPADGTSTLGHLVEAAGVPLTEVGSMLVDGRDEPPSYRPDGGETVEVGPVRRPQRVESAGFLLDVHLGTLARRLRVLGVDAAYHNDRDDDELIEQANTERRVLLTRDRGLLRRRRLWAGAYVRGERPDDQLADVLDRFAPDLAPWTRCTACNGLLEPAAKEDVMHLLEPGTRREYDTFARCRTCGRAYWPGAHRPHLSAIVRRARGR</sequence>
<dbReference type="InterPro" id="IPR002782">
    <property type="entry name" value="Mut7-C_RNAse_dom"/>
</dbReference>
<gene>
    <name evidence="3" type="ORF">DP939_41070</name>
</gene>
<dbReference type="Pfam" id="PF14451">
    <property type="entry name" value="Ub-Mut7C"/>
    <property type="match status" value="1"/>
</dbReference>
<dbReference type="AlphaFoldDB" id="A0A366LKA4"/>
<dbReference type="PANTHER" id="PTHR39081:SF1">
    <property type="entry name" value="MUT7-C RNASE DOMAIN-CONTAINING PROTEIN"/>
    <property type="match status" value="1"/>
</dbReference>
<evidence type="ECO:0000259" key="1">
    <source>
        <dbReference type="Pfam" id="PF01927"/>
    </source>
</evidence>
<dbReference type="RefSeq" id="WP_113986252.1">
    <property type="nucleotide sequence ID" value="NZ_QMEY01000034.1"/>
</dbReference>
<dbReference type="Pfam" id="PF01927">
    <property type="entry name" value="Mut7-C"/>
    <property type="match status" value="1"/>
</dbReference>
<dbReference type="PANTHER" id="PTHR39081">
    <property type="entry name" value="MUT7-C DOMAIN-CONTAINING PROTEIN"/>
    <property type="match status" value="1"/>
</dbReference>
<name>A0A366LKA4_9ACTN</name>
<feature type="domain" description="Mut7-C RNAse" evidence="1">
    <location>
        <begin position="84"/>
        <end position="223"/>
    </location>
</feature>
<proteinExistence type="predicted"/>